<reference evidence="1" key="1">
    <citation type="submission" date="2014-05" db="EMBL/GenBank/DDBJ databases">
        <authorList>
            <person name="Horn Fabian"/>
        </authorList>
    </citation>
    <scope>NUCLEOTIDE SEQUENCE</scope>
</reference>
<reference evidence="2 3" key="2">
    <citation type="submission" date="2021-03" db="EMBL/GenBank/DDBJ databases">
        <title>Genomic Encyclopedia of Type Strains, Phase IV (KMG-IV): sequencing the most valuable type-strain genomes for metagenomic binning, comparative biology and taxonomic classification.</title>
        <authorList>
            <person name="Goeker M."/>
        </authorList>
    </citation>
    <scope>NUCLEOTIDE SEQUENCE [LARGE SCALE GENOMIC DNA]</scope>
    <source>
        <strain evidence="2 3">DSM 41954</strain>
    </source>
</reference>
<dbReference type="EMBL" id="LK022848">
    <property type="protein sequence ID" value="CDR17857.1"/>
    <property type="molecule type" value="Genomic_DNA"/>
</dbReference>
<keyword evidence="3" id="KW-1185">Reference proteome</keyword>
<dbReference type="Proteomes" id="UP000756710">
    <property type="component" value="Unassembled WGS sequence"/>
</dbReference>
<proteinExistence type="predicted"/>
<name>A0A061AD85_9ACTN</name>
<evidence type="ECO:0000313" key="1">
    <source>
        <dbReference type="EMBL" id="CDR17857.1"/>
    </source>
</evidence>
<organism evidence="1">
    <name type="scientific">Streptomyces iranensis</name>
    <dbReference type="NCBI Taxonomy" id="576784"/>
    <lineage>
        <taxon>Bacteria</taxon>
        <taxon>Bacillati</taxon>
        <taxon>Actinomycetota</taxon>
        <taxon>Actinomycetes</taxon>
        <taxon>Kitasatosporales</taxon>
        <taxon>Streptomycetaceae</taxon>
        <taxon>Streptomyces</taxon>
        <taxon>Streptomyces violaceusniger group</taxon>
    </lineage>
</organism>
<evidence type="ECO:0000313" key="3">
    <source>
        <dbReference type="Proteomes" id="UP000756710"/>
    </source>
</evidence>
<dbReference type="EMBL" id="JAGGLR010000012">
    <property type="protein sequence ID" value="MBP2063559.1"/>
    <property type="molecule type" value="Genomic_DNA"/>
</dbReference>
<dbReference type="AlphaFoldDB" id="A0A061AD85"/>
<accession>A0A061AD85</accession>
<dbReference type="HOGENOM" id="CLU_3367652_0_0_11"/>
<evidence type="ECO:0000313" key="2">
    <source>
        <dbReference type="EMBL" id="MBP2063559.1"/>
    </source>
</evidence>
<sequence length="35" mass="3818">MPFEMAAAFPDETRRALRRAVGTTTGKLVLKVAVL</sequence>
<gene>
    <name evidence="2" type="ORF">J2Z30_004580</name>
    <name evidence="1" type="ORF">SIRAN9827</name>
</gene>
<protein>
    <submittedName>
        <fullName evidence="1">Uncharacterized protein</fullName>
    </submittedName>
</protein>